<reference evidence="1 2" key="1">
    <citation type="submission" date="2019-09" db="EMBL/GenBank/DDBJ databases">
        <title>Draft genome sequences of 48 bacterial type strains from the CCUG.</title>
        <authorList>
            <person name="Tunovic T."/>
            <person name="Pineiro-Iglesias B."/>
            <person name="Unosson C."/>
            <person name="Inganas E."/>
            <person name="Ohlen M."/>
            <person name="Cardew S."/>
            <person name="Jensie-Markopoulos S."/>
            <person name="Salva-Serra F."/>
            <person name="Jaen-Luchoro D."/>
            <person name="Karlsson R."/>
            <person name="Svensson-Stadler L."/>
            <person name="Chun J."/>
            <person name="Moore E."/>
        </authorList>
    </citation>
    <scope>NUCLEOTIDE SEQUENCE [LARGE SCALE GENOMIC DNA]</scope>
    <source>
        <strain evidence="1 2">CCUG 65686</strain>
    </source>
</reference>
<name>A0A6L3MXQ0_9BURK</name>
<comment type="caution">
    <text evidence="1">The sequence shown here is derived from an EMBL/GenBank/DDBJ whole genome shotgun (WGS) entry which is preliminary data.</text>
</comment>
<protein>
    <submittedName>
        <fullName evidence="1">Uncharacterized protein</fullName>
    </submittedName>
</protein>
<accession>A0A6L3MXQ0</accession>
<proteinExistence type="predicted"/>
<dbReference type="EMBL" id="VZOK01000024">
    <property type="protein sequence ID" value="KAB0636925.1"/>
    <property type="molecule type" value="Genomic_DNA"/>
</dbReference>
<dbReference type="AlphaFoldDB" id="A0A6L3MXQ0"/>
<evidence type="ECO:0000313" key="2">
    <source>
        <dbReference type="Proteomes" id="UP000473470"/>
    </source>
</evidence>
<organism evidence="1 2">
    <name type="scientific">Burkholderia stagnalis</name>
    <dbReference type="NCBI Taxonomy" id="1503054"/>
    <lineage>
        <taxon>Bacteria</taxon>
        <taxon>Pseudomonadati</taxon>
        <taxon>Pseudomonadota</taxon>
        <taxon>Betaproteobacteria</taxon>
        <taxon>Burkholderiales</taxon>
        <taxon>Burkholderiaceae</taxon>
        <taxon>Burkholderia</taxon>
        <taxon>Burkholderia cepacia complex</taxon>
    </lineage>
</organism>
<dbReference type="RefSeq" id="WP_059882007.1">
    <property type="nucleotide sequence ID" value="NZ_CABVPM010000015.1"/>
</dbReference>
<dbReference type="Proteomes" id="UP000473470">
    <property type="component" value="Unassembled WGS sequence"/>
</dbReference>
<evidence type="ECO:0000313" key="1">
    <source>
        <dbReference type="EMBL" id="KAB0636925.1"/>
    </source>
</evidence>
<sequence length="219" mass="24193">MPLTPSQVDCLRAAVSHYAFPPAHFDFASNAPVTGLTMDQVEARIRKDLLSENGVKDGLSNILYWGFAQMGGLAEVRVSRFRSSVTEEQLVAASRLFSSTLQPALVDIARLELPQFSGVSFVSKVRMFLDPDMSATLDRQIMQIHGVRSTTVLAAVRQSTTTIPVTKGNSEAYEAWCTRLACIRDTYLPSLRVVDVERGFFQLIQSERVELAAHILAEA</sequence>
<gene>
    <name evidence="1" type="ORF">F7R25_17805</name>
</gene>